<feature type="transmembrane region" description="Helical" evidence="2">
    <location>
        <begin position="66"/>
        <end position="85"/>
    </location>
</feature>
<accession>A0A2G5V9P8</accession>
<organism evidence="3 4">
    <name type="scientific">Caenorhabditis nigoni</name>
    <dbReference type="NCBI Taxonomy" id="1611254"/>
    <lineage>
        <taxon>Eukaryota</taxon>
        <taxon>Metazoa</taxon>
        <taxon>Ecdysozoa</taxon>
        <taxon>Nematoda</taxon>
        <taxon>Chromadorea</taxon>
        <taxon>Rhabditida</taxon>
        <taxon>Rhabditina</taxon>
        <taxon>Rhabditomorpha</taxon>
        <taxon>Rhabditoidea</taxon>
        <taxon>Rhabditidae</taxon>
        <taxon>Peloderinae</taxon>
        <taxon>Caenorhabditis</taxon>
    </lineage>
</organism>
<keyword evidence="2" id="KW-1133">Transmembrane helix</keyword>
<sequence>MLNEQLLETQKSIQKEIRILRQEVRQATRLQLFPVISDWLVGTWEAMVERFRKIGRKAISVARKQPIGYVVAVGVLSLAVVALVADKMSD</sequence>
<reference evidence="4" key="1">
    <citation type="submission" date="2017-10" db="EMBL/GenBank/DDBJ databases">
        <title>Rapid genome shrinkage in a self-fertile nematode reveals novel sperm competition proteins.</title>
        <authorList>
            <person name="Yin D."/>
            <person name="Schwarz E.M."/>
            <person name="Thomas C.G."/>
            <person name="Felde R.L."/>
            <person name="Korf I.F."/>
            <person name="Cutter A.D."/>
            <person name="Schartner C.M."/>
            <person name="Ralston E.J."/>
            <person name="Meyer B.J."/>
            <person name="Haag E.S."/>
        </authorList>
    </citation>
    <scope>NUCLEOTIDE SEQUENCE [LARGE SCALE GENOMIC DNA]</scope>
    <source>
        <strain evidence="4">JU1422</strain>
    </source>
</reference>
<proteinExistence type="predicted"/>
<evidence type="ECO:0000313" key="4">
    <source>
        <dbReference type="Proteomes" id="UP000230233"/>
    </source>
</evidence>
<comment type="caution">
    <text evidence="3">The sequence shown here is derived from an EMBL/GenBank/DDBJ whole genome shotgun (WGS) entry which is preliminary data.</text>
</comment>
<keyword evidence="1" id="KW-0175">Coiled coil</keyword>
<evidence type="ECO:0000256" key="2">
    <source>
        <dbReference type="SAM" id="Phobius"/>
    </source>
</evidence>
<feature type="coiled-coil region" evidence="1">
    <location>
        <begin position="3"/>
        <end position="30"/>
    </location>
</feature>
<name>A0A2G5V9P8_9PELO</name>
<protein>
    <submittedName>
        <fullName evidence="3">Uncharacterized protein</fullName>
    </submittedName>
</protein>
<evidence type="ECO:0000313" key="3">
    <source>
        <dbReference type="EMBL" id="PIC48508.1"/>
    </source>
</evidence>
<keyword evidence="2" id="KW-0812">Transmembrane</keyword>
<keyword evidence="2" id="KW-0472">Membrane</keyword>
<evidence type="ECO:0000256" key="1">
    <source>
        <dbReference type="SAM" id="Coils"/>
    </source>
</evidence>
<gene>
    <name evidence="3" type="primary">Cnig_chr_II.g7453</name>
    <name evidence="3" type="ORF">B9Z55_007453</name>
</gene>
<dbReference type="EMBL" id="PDUG01000002">
    <property type="protein sequence ID" value="PIC48508.1"/>
    <property type="molecule type" value="Genomic_DNA"/>
</dbReference>
<keyword evidence="4" id="KW-1185">Reference proteome</keyword>
<dbReference type="Proteomes" id="UP000230233">
    <property type="component" value="Chromosome II"/>
</dbReference>
<dbReference type="AlphaFoldDB" id="A0A2G5V9P8"/>